<keyword evidence="1" id="KW-1133">Transmembrane helix</keyword>
<dbReference type="EMBL" id="KQ425847">
    <property type="protein sequence ID" value="KOF68936.1"/>
    <property type="molecule type" value="Genomic_DNA"/>
</dbReference>
<keyword evidence="1" id="KW-0472">Membrane</keyword>
<dbReference type="AlphaFoldDB" id="A0A0L8FW36"/>
<evidence type="ECO:0000313" key="2">
    <source>
        <dbReference type="EMBL" id="KOF68936.1"/>
    </source>
</evidence>
<accession>A0A0L8FW36</accession>
<keyword evidence="1" id="KW-0812">Transmembrane</keyword>
<sequence>MVQQAVFVFLFVTLSCIKIYELINSLKTTCIEKRLKIIDWPHNLNEAPSSNPQCCKCKDNLKAVFEIKT</sequence>
<protein>
    <submittedName>
        <fullName evidence="2">Uncharacterized protein</fullName>
    </submittedName>
</protein>
<organism evidence="2">
    <name type="scientific">Octopus bimaculoides</name>
    <name type="common">California two-spotted octopus</name>
    <dbReference type="NCBI Taxonomy" id="37653"/>
    <lineage>
        <taxon>Eukaryota</taxon>
        <taxon>Metazoa</taxon>
        <taxon>Spiralia</taxon>
        <taxon>Lophotrochozoa</taxon>
        <taxon>Mollusca</taxon>
        <taxon>Cephalopoda</taxon>
        <taxon>Coleoidea</taxon>
        <taxon>Octopodiformes</taxon>
        <taxon>Octopoda</taxon>
        <taxon>Incirrata</taxon>
        <taxon>Octopodidae</taxon>
        <taxon>Octopus</taxon>
    </lineage>
</organism>
<name>A0A0L8FW36_OCTBM</name>
<feature type="transmembrane region" description="Helical" evidence="1">
    <location>
        <begin position="6"/>
        <end position="26"/>
    </location>
</feature>
<evidence type="ECO:0000256" key="1">
    <source>
        <dbReference type="SAM" id="Phobius"/>
    </source>
</evidence>
<gene>
    <name evidence="2" type="ORF">OCBIM_22006231mg</name>
</gene>
<reference evidence="2" key="1">
    <citation type="submission" date="2015-07" db="EMBL/GenBank/DDBJ databases">
        <title>MeaNS - Measles Nucleotide Surveillance Program.</title>
        <authorList>
            <person name="Tran T."/>
            <person name="Druce J."/>
        </authorList>
    </citation>
    <scope>NUCLEOTIDE SEQUENCE</scope>
    <source>
        <strain evidence="2">UCB-OBI-ISO-001</strain>
        <tissue evidence="2">Gonad</tissue>
    </source>
</reference>
<proteinExistence type="predicted"/>